<dbReference type="Proteomes" id="UP000051084">
    <property type="component" value="Unassembled WGS sequence"/>
</dbReference>
<dbReference type="Pfam" id="PF13612">
    <property type="entry name" value="DDE_Tnp_1_3"/>
    <property type="match status" value="1"/>
</dbReference>
<dbReference type="AlphaFoldDB" id="A0A0R1UP97"/>
<organism evidence="2 3">
    <name type="scientific">Limosilactobacillus equigenerosi DSM 18793 = JCM 14505</name>
    <dbReference type="NCBI Taxonomy" id="1423742"/>
    <lineage>
        <taxon>Bacteria</taxon>
        <taxon>Bacillati</taxon>
        <taxon>Bacillota</taxon>
        <taxon>Bacilli</taxon>
        <taxon>Lactobacillales</taxon>
        <taxon>Lactobacillaceae</taxon>
        <taxon>Limosilactobacillus</taxon>
    </lineage>
</organism>
<accession>A0A0R1UP97</accession>
<dbReference type="OrthoDB" id="2187339at2"/>
<protein>
    <submittedName>
        <fullName evidence="2">Transposase</fullName>
    </submittedName>
</protein>
<dbReference type="STRING" id="417373.GCA_001570685_00126"/>
<sequence length="189" mass="21538">MRRRLVEISGPGADIAIIDSFPMPLSMSHRRYTTKIFKDIADVGKNTTKNVKFYGFKAHVMTSATGIVLNYSITKASIHDVRVAPELIAESPCKNILADMGYIGEDYVAYAKDLGYNFWTPYRSNMNGAKEQNSYDLIRCRGKIERCFSILNSNYDIEKNRARSLTGFQTRFKVSLLMYNLGFYDLPIN</sequence>
<feature type="domain" description="Transposase DDE" evidence="1">
    <location>
        <begin position="13"/>
        <end position="164"/>
    </location>
</feature>
<dbReference type="PATRIC" id="fig|1423742.4.peg.1164"/>
<evidence type="ECO:0000313" key="2">
    <source>
        <dbReference type="EMBL" id="KRL95073.1"/>
    </source>
</evidence>
<dbReference type="RefSeq" id="WP_054652248.1">
    <property type="nucleotide sequence ID" value="NZ_BBAS01000001.1"/>
</dbReference>
<proteinExistence type="predicted"/>
<evidence type="ECO:0000313" key="3">
    <source>
        <dbReference type="Proteomes" id="UP000051084"/>
    </source>
</evidence>
<comment type="caution">
    <text evidence="2">The sequence shown here is derived from an EMBL/GenBank/DDBJ whole genome shotgun (WGS) entry which is preliminary data.</text>
</comment>
<gene>
    <name evidence="2" type="ORF">FC21_GL001121</name>
</gene>
<keyword evidence="3" id="KW-1185">Reference proteome</keyword>
<evidence type="ECO:0000259" key="1">
    <source>
        <dbReference type="Pfam" id="PF13612"/>
    </source>
</evidence>
<dbReference type="EMBL" id="AZGC01000026">
    <property type="protein sequence ID" value="KRL95073.1"/>
    <property type="molecule type" value="Genomic_DNA"/>
</dbReference>
<reference evidence="2 3" key="1">
    <citation type="journal article" date="2015" name="Genome Announc.">
        <title>Expanding the biotechnology potential of lactobacilli through comparative genomics of 213 strains and associated genera.</title>
        <authorList>
            <person name="Sun Z."/>
            <person name="Harris H.M."/>
            <person name="McCann A."/>
            <person name="Guo C."/>
            <person name="Argimon S."/>
            <person name="Zhang W."/>
            <person name="Yang X."/>
            <person name="Jeffery I.B."/>
            <person name="Cooney J.C."/>
            <person name="Kagawa T.F."/>
            <person name="Liu W."/>
            <person name="Song Y."/>
            <person name="Salvetti E."/>
            <person name="Wrobel A."/>
            <person name="Rasinkangas P."/>
            <person name="Parkhill J."/>
            <person name="Rea M.C."/>
            <person name="O'Sullivan O."/>
            <person name="Ritari J."/>
            <person name="Douillard F.P."/>
            <person name="Paul Ross R."/>
            <person name="Yang R."/>
            <person name="Briner A.E."/>
            <person name="Felis G.E."/>
            <person name="de Vos W.M."/>
            <person name="Barrangou R."/>
            <person name="Klaenhammer T.R."/>
            <person name="Caufield P.W."/>
            <person name="Cui Y."/>
            <person name="Zhang H."/>
            <person name="O'Toole P.W."/>
        </authorList>
    </citation>
    <scope>NUCLEOTIDE SEQUENCE [LARGE SCALE GENOMIC DNA]</scope>
    <source>
        <strain evidence="2 3">DSM 18793</strain>
    </source>
</reference>
<dbReference type="InterPro" id="IPR025668">
    <property type="entry name" value="Tnp_DDE_dom"/>
</dbReference>
<dbReference type="NCBIfam" id="NF033520">
    <property type="entry name" value="transpos_IS982"/>
    <property type="match status" value="1"/>
</dbReference>
<name>A0A0R1UP97_9LACO</name>